<dbReference type="STRING" id="1461582.BN1048_02163"/>
<keyword evidence="1" id="KW-0472">Membrane</keyword>
<keyword evidence="1" id="KW-1133">Transmembrane helix</keyword>
<feature type="transmembrane region" description="Helical" evidence="1">
    <location>
        <begin position="90"/>
        <end position="112"/>
    </location>
</feature>
<feature type="transmembrane region" description="Helical" evidence="1">
    <location>
        <begin position="32"/>
        <end position="49"/>
    </location>
</feature>
<proteinExistence type="predicted"/>
<feature type="transmembrane region" description="Helical" evidence="1">
    <location>
        <begin position="205"/>
        <end position="222"/>
    </location>
</feature>
<sequence length="383" mass="41111">MIEQPIVATVMLFSLLALGEVISIYTRARIPMLMTAMIGFLLLTWTGVFPENILELSTLPALGAILIGPIIIHMGTLMPLSILKKQWRAVVISLSGLLGALLLVLLIVPAVFDFETAASGVGPISGGVVALLITTEKLTELGMTGIIVIPVLIAAFQTPIGMPLISFFLKRYASHFVGTTEATAEEIDAQNEEEKTVRFNLLKNNIILLFALFVLAAAATVLSEWTGIHYTLFCLLFGILMLNGRLFPQGVLEKSNSFSFMMVALIFVIIGTMGGITPQDVINNIPAVLLILLCGISGLGIGGLIASKLVGWHPFKGMPIAFTALVGFPGDYIICEEVSRSTTDNQVDEKRVFNEIVIPMLIGGFVTVTVASIVVASFVMGML</sequence>
<dbReference type="HOGENOM" id="CLU_056517_1_0_9"/>
<feature type="transmembrane region" description="Helical" evidence="1">
    <location>
        <begin position="6"/>
        <end position="25"/>
    </location>
</feature>
<organism evidence="2 3">
    <name type="scientific">Jeotgalicoccus saudimassiliensis</name>
    <dbReference type="NCBI Taxonomy" id="1461582"/>
    <lineage>
        <taxon>Bacteria</taxon>
        <taxon>Bacillati</taxon>
        <taxon>Bacillota</taxon>
        <taxon>Bacilli</taxon>
        <taxon>Bacillales</taxon>
        <taxon>Staphylococcaceae</taxon>
        <taxon>Jeotgalicoccus</taxon>
    </lineage>
</organism>
<dbReference type="RefSeq" id="WP_035811120.1">
    <property type="nucleotide sequence ID" value="NZ_CCSE01000001.1"/>
</dbReference>
<feature type="transmembrane region" description="Helical" evidence="1">
    <location>
        <begin position="356"/>
        <end position="380"/>
    </location>
</feature>
<dbReference type="Proteomes" id="UP000044136">
    <property type="component" value="Unassembled WGS sequence"/>
</dbReference>
<dbReference type="OrthoDB" id="3243277at2"/>
<feature type="transmembrane region" description="Helical" evidence="1">
    <location>
        <begin position="258"/>
        <end position="276"/>
    </location>
</feature>
<dbReference type="eggNOG" id="COG0786">
    <property type="taxonomic scope" value="Bacteria"/>
</dbReference>
<accession>A0A078MG84</accession>
<dbReference type="AlphaFoldDB" id="A0A078MG84"/>
<dbReference type="InterPro" id="IPR049576">
    <property type="entry name" value="HDC-like"/>
</dbReference>
<keyword evidence="3" id="KW-1185">Reference proteome</keyword>
<evidence type="ECO:0000256" key="1">
    <source>
        <dbReference type="SAM" id="Phobius"/>
    </source>
</evidence>
<evidence type="ECO:0000313" key="3">
    <source>
        <dbReference type="Proteomes" id="UP000044136"/>
    </source>
</evidence>
<keyword evidence="1" id="KW-0812">Transmembrane</keyword>
<evidence type="ECO:0000313" key="2">
    <source>
        <dbReference type="EMBL" id="CEA03656.1"/>
    </source>
</evidence>
<feature type="transmembrane region" description="Helical" evidence="1">
    <location>
        <begin position="61"/>
        <end position="83"/>
    </location>
</feature>
<protein>
    <recommendedName>
        <fullName evidence="4">Sodium/glutamate symporter</fullName>
    </recommendedName>
</protein>
<gene>
    <name evidence="2" type="ORF">BN1048_02163</name>
</gene>
<name>A0A078MG84_9STAP</name>
<feature type="transmembrane region" description="Helical" evidence="1">
    <location>
        <begin position="228"/>
        <end position="246"/>
    </location>
</feature>
<feature type="transmembrane region" description="Helical" evidence="1">
    <location>
        <begin position="146"/>
        <end position="169"/>
    </location>
</feature>
<dbReference type="CDD" id="cd21416">
    <property type="entry name" value="HDC_protein"/>
    <property type="match status" value="1"/>
</dbReference>
<feature type="transmembrane region" description="Helical" evidence="1">
    <location>
        <begin position="288"/>
        <end position="310"/>
    </location>
</feature>
<reference evidence="2 3" key="1">
    <citation type="submission" date="2014-07" db="EMBL/GenBank/DDBJ databases">
        <authorList>
            <person name="Urmite Genomes Urmite Genomes"/>
        </authorList>
    </citation>
    <scope>NUCLEOTIDE SEQUENCE [LARGE SCALE GENOMIC DNA]</scope>
    <source>
        <strain evidence="2 3">13MG44_air</strain>
    </source>
</reference>
<evidence type="ECO:0008006" key="4">
    <source>
        <dbReference type="Google" id="ProtNLM"/>
    </source>
</evidence>
<dbReference type="EMBL" id="CCSE01000001">
    <property type="protein sequence ID" value="CEA03656.1"/>
    <property type="molecule type" value="Genomic_DNA"/>
</dbReference>